<comment type="catalytic activity">
    <reaction evidence="7 8 9">
        <text>alpha-D-glucose 6-phosphate = beta-D-fructose 6-phosphate</text>
        <dbReference type="Rhea" id="RHEA:11816"/>
        <dbReference type="ChEBI" id="CHEBI:57634"/>
        <dbReference type="ChEBI" id="CHEBI:58225"/>
        <dbReference type="EC" id="5.3.1.9"/>
    </reaction>
</comment>
<dbReference type="GO" id="GO:0004347">
    <property type="term" value="F:glucose-6-phosphate isomerase activity"/>
    <property type="evidence" value="ECO:0007669"/>
    <property type="project" value="UniProtKB-UniRule"/>
</dbReference>
<dbReference type="EC" id="5.3.1.9" evidence="8"/>
<evidence type="ECO:0000313" key="10">
    <source>
        <dbReference type="EMBL" id="AUF83434.1"/>
    </source>
</evidence>
<dbReference type="GO" id="GO:0005829">
    <property type="term" value="C:cytosol"/>
    <property type="evidence" value="ECO:0007669"/>
    <property type="project" value="TreeGrafter"/>
</dbReference>
<sequence>MIKVDLQYSGLKDLKTEISESKIIEIHNMIQNKSGRGNDFLGWVEWPETFDKEEYNAMKQAANQLRSKIDTLVVIGIGGSYLGARAADEMIRGLNHIDKVKVIYAGHTMSSTYVAQLTKYLKDKNFGICVVSKSGTTTEPGIAFRRLEEQLISQVGLVKAKDLIVAVTDASRGALKTLADQKGYQTFTIPDDIGGRFSVLTPVGIFPLLVAGVNTDNIFAGALAAKKTLNANDLSNPAYQYAAARYLMNQKGYKAEALVTYELQMQLLNEWWKQLFGECEGKEGKGLYPTSMVFSTDLHSLGQWIQEGTRNVLFETVIKVKTPVLDANVPVDQANYDGLNYLTNKTFHEINSIAIEGVIDAHVNVGKMPNIVLEFEKMDDVQFGYLVYFFELAVAMSGYLLDINPFDQPGVEVYKYNMFKLLGKPGVK</sequence>
<dbReference type="Gene3D" id="3.40.50.10490">
    <property type="entry name" value="Glucose-6-phosphate isomerase like protein, domain 1"/>
    <property type="match status" value="2"/>
</dbReference>
<dbReference type="GO" id="GO:0051156">
    <property type="term" value="P:glucose 6-phosphate metabolic process"/>
    <property type="evidence" value="ECO:0007669"/>
    <property type="project" value="TreeGrafter"/>
</dbReference>
<dbReference type="CDD" id="cd05015">
    <property type="entry name" value="SIS_PGI_1"/>
    <property type="match status" value="1"/>
</dbReference>
<dbReference type="InterPro" id="IPR001672">
    <property type="entry name" value="G6P_Isomerase"/>
</dbReference>
<dbReference type="PROSITE" id="PS51463">
    <property type="entry name" value="P_GLUCOSE_ISOMERASE_3"/>
    <property type="match status" value="1"/>
</dbReference>
<evidence type="ECO:0000256" key="2">
    <source>
        <dbReference type="ARBA" id="ARBA00006604"/>
    </source>
</evidence>
<evidence type="ECO:0000256" key="3">
    <source>
        <dbReference type="ARBA" id="ARBA00022432"/>
    </source>
</evidence>
<keyword evidence="5 8" id="KW-0324">Glycolysis</keyword>
<proteinExistence type="inferred from homology"/>
<evidence type="ECO:0000256" key="5">
    <source>
        <dbReference type="ARBA" id="ARBA00023152"/>
    </source>
</evidence>
<dbReference type="FunFam" id="3.40.50.10490:FF:000016">
    <property type="entry name" value="Glucose-6-phosphate isomerase"/>
    <property type="match status" value="1"/>
</dbReference>
<evidence type="ECO:0000256" key="1">
    <source>
        <dbReference type="ARBA" id="ARBA00004926"/>
    </source>
</evidence>
<dbReference type="KEGG" id="msyr:CXP39_01280"/>
<dbReference type="SUPFAM" id="SSF53697">
    <property type="entry name" value="SIS domain"/>
    <property type="match status" value="1"/>
</dbReference>
<dbReference type="InterPro" id="IPR035476">
    <property type="entry name" value="SIS_PGI_1"/>
</dbReference>
<dbReference type="PROSITE" id="PS00174">
    <property type="entry name" value="P_GLUCOSE_ISOMERASE_2"/>
    <property type="match status" value="1"/>
</dbReference>
<gene>
    <name evidence="8" type="primary">pgi</name>
    <name evidence="10" type="ORF">CXP39_01280</name>
</gene>
<dbReference type="InterPro" id="IPR046348">
    <property type="entry name" value="SIS_dom_sf"/>
</dbReference>
<dbReference type="PROSITE" id="PS00765">
    <property type="entry name" value="P_GLUCOSE_ISOMERASE_1"/>
    <property type="match status" value="1"/>
</dbReference>
<dbReference type="GO" id="GO:0097367">
    <property type="term" value="F:carbohydrate derivative binding"/>
    <property type="evidence" value="ECO:0007669"/>
    <property type="project" value="InterPro"/>
</dbReference>
<keyword evidence="11" id="KW-1185">Reference proteome</keyword>
<dbReference type="InterPro" id="IPR018189">
    <property type="entry name" value="Phosphoglucose_isomerase_CS"/>
</dbReference>
<dbReference type="GO" id="GO:0048029">
    <property type="term" value="F:monosaccharide binding"/>
    <property type="evidence" value="ECO:0007669"/>
    <property type="project" value="TreeGrafter"/>
</dbReference>
<evidence type="ECO:0000256" key="6">
    <source>
        <dbReference type="ARBA" id="ARBA00023235"/>
    </source>
</evidence>
<dbReference type="EMBL" id="CP025257">
    <property type="protein sequence ID" value="AUF83434.1"/>
    <property type="molecule type" value="Genomic_DNA"/>
</dbReference>
<feature type="active site" evidence="8">
    <location>
        <position position="415"/>
    </location>
</feature>
<evidence type="ECO:0000256" key="7">
    <source>
        <dbReference type="ARBA" id="ARBA00029321"/>
    </source>
</evidence>
<dbReference type="HAMAP" id="MF_00473">
    <property type="entry name" value="G6P_isomerase"/>
    <property type="match status" value="1"/>
</dbReference>
<evidence type="ECO:0000256" key="4">
    <source>
        <dbReference type="ARBA" id="ARBA00022490"/>
    </source>
</evidence>
<dbReference type="Pfam" id="PF00342">
    <property type="entry name" value="PGI"/>
    <property type="match status" value="1"/>
</dbReference>
<dbReference type="AlphaFoldDB" id="A0A2K9CCQ9"/>
<dbReference type="PANTHER" id="PTHR11469:SF1">
    <property type="entry name" value="GLUCOSE-6-PHOSPHATE ISOMERASE"/>
    <property type="match status" value="1"/>
</dbReference>
<evidence type="ECO:0000313" key="11">
    <source>
        <dbReference type="Proteomes" id="UP000233419"/>
    </source>
</evidence>
<feature type="active site" description="Proton donor" evidence="8">
    <location>
        <position position="278"/>
    </location>
</feature>
<comment type="pathway">
    <text evidence="8">Carbohydrate biosynthesis; gluconeogenesis.</text>
</comment>
<organism evidence="10 11">
    <name type="scientific">Mesoplasma syrphidae</name>
    <dbReference type="NCBI Taxonomy" id="225999"/>
    <lineage>
        <taxon>Bacteria</taxon>
        <taxon>Bacillati</taxon>
        <taxon>Mycoplasmatota</taxon>
        <taxon>Mollicutes</taxon>
        <taxon>Entomoplasmatales</taxon>
        <taxon>Entomoplasmataceae</taxon>
        <taxon>Mesoplasma</taxon>
    </lineage>
</organism>
<dbReference type="OrthoDB" id="140919at2"/>
<dbReference type="GO" id="GO:0006094">
    <property type="term" value="P:gluconeogenesis"/>
    <property type="evidence" value="ECO:0007669"/>
    <property type="project" value="UniProtKB-UniRule"/>
</dbReference>
<dbReference type="GO" id="GO:0006096">
    <property type="term" value="P:glycolytic process"/>
    <property type="evidence" value="ECO:0007669"/>
    <property type="project" value="UniProtKB-UniRule"/>
</dbReference>
<keyword evidence="6 8" id="KW-0413">Isomerase</keyword>
<dbReference type="CDD" id="cd05016">
    <property type="entry name" value="SIS_PGI_2"/>
    <property type="match status" value="1"/>
</dbReference>
<comment type="similarity">
    <text evidence="2 8 9">Belongs to the GPI family.</text>
</comment>
<evidence type="ECO:0000256" key="8">
    <source>
        <dbReference type="HAMAP-Rule" id="MF_00473"/>
    </source>
</evidence>
<dbReference type="UniPathway" id="UPA00109">
    <property type="reaction ID" value="UER00181"/>
</dbReference>
<comment type="caution">
    <text evidence="8">Lacks conserved residue(s) required for the propagation of feature annotation.</text>
</comment>
<comment type="pathway">
    <text evidence="1 8 9">Carbohydrate degradation; glycolysis; D-glyceraldehyde 3-phosphate and glycerone phosphate from D-glucose: step 2/4.</text>
</comment>
<keyword evidence="3 8" id="KW-0312">Gluconeogenesis</keyword>
<dbReference type="PRINTS" id="PR00662">
    <property type="entry name" value="G6PISOMERASE"/>
</dbReference>
<name>A0A2K9CCQ9_9MOLU</name>
<evidence type="ECO:0000256" key="9">
    <source>
        <dbReference type="RuleBase" id="RU000612"/>
    </source>
</evidence>
<dbReference type="InterPro" id="IPR035482">
    <property type="entry name" value="SIS_PGI_2"/>
</dbReference>
<comment type="subcellular location">
    <subcellularLocation>
        <location evidence="8">Cytoplasm</location>
    </subcellularLocation>
</comment>
<protein>
    <recommendedName>
        <fullName evidence="8">Glucose-6-phosphate isomerase</fullName>
        <shortName evidence="8">GPI</shortName>
        <ecNumber evidence="8">5.3.1.9</ecNumber>
    </recommendedName>
    <alternativeName>
        <fullName evidence="8">Phosphoglucose isomerase</fullName>
        <shortName evidence="8">PGI</shortName>
    </alternativeName>
    <alternativeName>
        <fullName evidence="8">Phosphohexose isomerase</fullName>
        <shortName evidence="8">PHI</shortName>
    </alternativeName>
</protein>
<dbReference type="PANTHER" id="PTHR11469">
    <property type="entry name" value="GLUCOSE-6-PHOSPHATE ISOMERASE"/>
    <property type="match status" value="1"/>
</dbReference>
<keyword evidence="4 8" id="KW-0963">Cytoplasm</keyword>
<comment type="function">
    <text evidence="8">Catalyzes the reversible isomerization of glucose-6-phosphate to fructose-6-phosphate.</text>
</comment>
<dbReference type="NCBIfam" id="NF010697">
    <property type="entry name" value="PRK14097.1"/>
    <property type="match status" value="1"/>
</dbReference>
<accession>A0A2K9CCQ9</accession>
<dbReference type="RefSeq" id="WP_027048627.1">
    <property type="nucleotide sequence ID" value="NZ_CP025257.1"/>
</dbReference>
<dbReference type="Proteomes" id="UP000233419">
    <property type="component" value="Chromosome"/>
</dbReference>
<dbReference type="UniPathway" id="UPA00138"/>
<reference evidence="10 11" key="1">
    <citation type="submission" date="2017-12" db="EMBL/GenBank/DDBJ databases">
        <title>Mesoplasma syrphidae YJS, Complete Genome.</title>
        <authorList>
            <person name="Knight T.F."/>
            <person name="Citino T."/>
            <person name="Rubinstein R."/>
            <person name="Neuschaefer Z."/>
        </authorList>
    </citation>
    <scope>NUCLEOTIDE SEQUENCE [LARGE SCALE GENOMIC DNA]</scope>
    <source>
        <strain evidence="10 11">YJS</strain>
    </source>
</reference>